<feature type="domain" description="DC1" evidence="2">
    <location>
        <begin position="167"/>
        <end position="219"/>
    </location>
</feature>
<proteinExistence type="predicted"/>
<dbReference type="InterPro" id="IPR004146">
    <property type="entry name" value="DC1"/>
</dbReference>
<dbReference type="SUPFAM" id="SSF57889">
    <property type="entry name" value="Cysteine-rich domain"/>
    <property type="match status" value="1"/>
</dbReference>
<keyword evidence="1" id="KW-0677">Repeat</keyword>
<dbReference type="Pfam" id="PF03107">
    <property type="entry name" value="C1_2"/>
    <property type="match status" value="2"/>
</dbReference>
<organism evidence="3 4">
    <name type="scientific">Escallonia herrerae</name>
    <dbReference type="NCBI Taxonomy" id="1293975"/>
    <lineage>
        <taxon>Eukaryota</taxon>
        <taxon>Viridiplantae</taxon>
        <taxon>Streptophyta</taxon>
        <taxon>Embryophyta</taxon>
        <taxon>Tracheophyta</taxon>
        <taxon>Spermatophyta</taxon>
        <taxon>Magnoliopsida</taxon>
        <taxon>eudicotyledons</taxon>
        <taxon>Gunneridae</taxon>
        <taxon>Pentapetalae</taxon>
        <taxon>asterids</taxon>
        <taxon>campanulids</taxon>
        <taxon>Escalloniales</taxon>
        <taxon>Escalloniaceae</taxon>
        <taxon>Escallonia</taxon>
    </lineage>
</organism>
<evidence type="ECO:0000313" key="3">
    <source>
        <dbReference type="EMBL" id="KAK3023710.1"/>
    </source>
</evidence>
<protein>
    <recommendedName>
        <fullName evidence="2">DC1 domain-containing protein</fullName>
    </recommendedName>
</protein>
<dbReference type="Proteomes" id="UP001188597">
    <property type="component" value="Unassembled WGS sequence"/>
</dbReference>
<keyword evidence="4" id="KW-1185">Reference proteome</keyword>
<evidence type="ECO:0000313" key="4">
    <source>
        <dbReference type="Proteomes" id="UP001188597"/>
    </source>
</evidence>
<reference evidence="3" key="1">
    <citation type="submission" date="2022-12" db="EMBL/GenBank/DDBJ databases">
        <title>Draft genome assemblies for two species of Escallonia (Escalloniales).</title>
        <authorList>
            <person name="Chanderbali A."/>
            <person name="Dervinis C."/>
            <person name="Anghel I."/>
            <person name="Soltis D."/>
            <person name="Soltis P."/>
            <person name="Zapata F."/>
        </authorList>
    </citation>
    <scope>NUCLEOTIDE SEQUENCE</scope>
    <source>
        <strain evidence="3">UCBG64.0493</strain>
        <tissue evidence="3">Leaf</tissue>
    </source>
</reference>
<accession>A0AA88WDK8</accession>
<feature type="domain" description="DC1" evidence="2">
    <location>
        <begin position="229"/>
        <end position="271"/>
    </location>
</feature>
<dbReference type="PANTHER" id="PTHR46288">
    <property type="entry name" value="PHORBOL-ESTER/DAG-TYPE DOMAIN-CONTAINING PROTEIN"/>
    <property type="match status" value="1"/>
</dbReference>
<comment type="caution">
    <text evidence="3">The sequence shown here is derived from an EMBL/GenBank/DDBJ whole genome shotgun (WGS) entry which is preliminary data.</text>
</comment>
<dbReference type="AlphaFoldDB" id="A0AA88WDK8"/>
<evidence type="ECO:0000259" key="2">
    <source>
        <dbReference type="Pfam" id="PF03107"/>
    </source>
</evidence>
<sequence length="273" mass="31294">MELQHFSHDEHPLFFREIIPNEDDEEACRCNGCLEVISGAYYGCSQYLDRVDEVRDSFVQFPCLDSVGGFRYLLPLSVVVCRLPCSLGFAFTPSVVCGNIFVAVCVRSGVTDSDSDSDSTRKVYEMWVNMKLENLLTLTLEFRKWNSVPQKGDQKTRTESEMELQHFSHSRHPLFLREFIPNEDGGDEKARRCNGCSEVISNAYFGCSQCKFFLHKLCAELPQVMEHHMHPEHPLALVVESYCMCNVCDKCWKNFAYRCSECYFVVDIMCASG</sequence>
<evidence type="ECO:0000256" key="1">
    <source>
        <dbReference type="ARBA" id="ARBA00022737"/>
    </source>
</evidence>
<dbReference type="EMBL" id="JAVXUP010000639">
    <property type="protein sequence ID" value="KAK3023710.1"/>
    <property type="molecule type" value="Genomic_DNA"/>
</dbReference>
<dbReference type="PANTHER" id="PTHR46288:SF27">
    <property type="entry name" value="CYSTEINE_HISTIDINE-RICH C1 DOMAIN FAMILY PROTEIN"/>
    <property type="match status" value="1"/>
</dbReference>
<name>A0AA88WDK8_9ASTE</name>
<gene>
    <name evidence="3" type="ORF">RJ639_042720</name>
</gene>
<dbReference type="InterPro" id="IPR046349">
    <property type="entry name" value="C1-like_sf"/>
</dbReference>